<evidence type="ECO:0000259" key="6">
    <source>
        <dbReference type="PROSITE" id="PS51007"/>
    </source>
</evidence>
<keyword evidence="3 4" id="KW-0408">Iron</keyword>
<reference evidence="7 8" key="1">
    <citation type="submission" date="2024-06" db="EMBL/GenBank/DDBJ databases">
        <title>Genome of Rhodovulum iodosum, a marine photoferrotroph.</title>
        <authorList>
            <person name="Bianchini G."/>
            <person name="Nikeleit V."/>
            <person name="Kappler A."/>
            <person name="Bryce C."/>
            <person name="Sanchez-Baracaldo P."/>
        </authorList>
    </citation>
    <scope>NUCLEOTIDE SEQUENCE [LARGE SCALE GENOMIC DNA]</scope>
    <source>
        <strain evidence="7 8">UT/N1</strain>
    </source>
</reference>
<protein>
    <submittedName>
        <fullName evidence="7">Mono/diheme cytochrome c family protein</fullName>
    </submittedName>
</protein>
<dbReference type="InterPro" id="IPR009056">
    <property type="entry name" value="Cyt_c-like_dom"/>
</dbReference>
<comment type="caution">
    <text evidence="7">The sequence shown here is derived from an EMBL/GenBank/DDBJ whole genome shotgun (WGS) entry which is preliminary data.</text>
</comment>
<keyword evidence="2 4" id="KW-0479">Metal-binding</keyword>
<dbReference type="EMBL" id="JBEHHI010000003">
    <property type="protein sequence ID" value="MEX5729561.1"/>
    <property type="molecule type" value="Genomic_DNA"/>
</dbReference>
<dbReference type="RefSeq" id="WP_125403923.1">
    <property type="nucleotide sequence ID" value="NZ_JBEHHI010000003.1"/>
</dbReference>
<dbReference type="Proteomes" id="UP001560019">
    <property type="component" value="Unassembled WGS sequence"/>
</dbReference>
<evidence type="ECO:0000256" key="2">
    <source>
        <dbReference type="ARBA" id="ARBA00022723"/>
    </source>
</evidence>
<keyword evidence="5" id="KW-0732">Signal</keyword>
<proteinExistence type="predicted"/>
<evidence type="ECO:0000256" key="5">
    <source>
        <dbReference type="SAM" id="SignalP"/>
    </source>
</evidence>
<dbReference type="InterPro" id="IPR036909">
    <property type="entry name" value="Cyt_c-like_dom_sf"/>
</dbReference>
<keyword evidence="1 4" id="KW-0349">Heme</keyword>
<evidence type="ECO:0000256" key="4">
    <source>
        <dbReference type="PROSITE-ProRule" id="PRU00433"/>
    </source>
</evidence>
<dbReference type="Gene3D" id="1.10.760.10">
    <property type="entry name" value="Cytochrome c-like domain"/>
    <property type="match status" value="1"/>
</dbReference>
<gene>
    <name evidence="7" type="ORF">Ga0609869_002914</name>
</gene>
<feature type="signal peptide" evidence="5">
    <location>
        <begin position="1"/>
        <end position="19"/>
    </location>
</feature>
<evidence type="ECO:0000256" key="3">
    <source>
        <dbReference type="ARBA" id="ARBA00023004"/>
    </source>
</evidence>
<keyword evidence="8" id="KW-1185">Reference proteome</keyword>
<evidence type="ECO:0000256" key="1">
    <source>
        <dbReference type="ARBA" id="ARBA00022617"/>
    </source>
</evidence>
<evidence type="ECO:0000313" key="8">
    <source>
        <dbReference type="Proteomes" id="UP001560019"/>
    </source>
</evidence>
<feature type="domain" description="Cytochrome c" evidence="6">
    <location>
        <begin position="20"/>
        <end position="92"/>
    </location>
</feature>
<dbReference type="PROSITE" id="PS51007">
    <property type="entry name" value="CYTC"/>
    <property type="match status" value="1"/>
</dbReference>
<name>A0ABV3XW34_9RHOB</name>
<accession>A0ABV3XW34</accession>
<feature type="chain" id="PRO_5046122311" evidence="5">
    <location>
        <begin position="20"/>
        <end position="92"/>
    </location>
</feature>
<dbReference type="SUPFAM" id="SSF46626">
    <property type="entry name" value="Cytochrome c"/>
    <property type="match status" value="1"/>
</dbReference>
<sequence>MLRAASLLFVSFAVTPAWATENGLGQGIFNTNCIICHGETGAGDDETPDIRGIPLGALRRALHGFDKMPEFALDDDAVAALHAYLRSLDPES</sequence>
<evidence type="ECO:0000313" key="7">
    <source>
        <dbReference type="EMBL" id="MEX5729561.1"/>
    </source>
</evidence>
<dbReference type="Pfam" id="PF13442">
    <property type="entry name" value="Cytochrome_CBB3"/>
    <property type="match status" value="1"/>
</dbReference>
<organism evidence="7 8">
    <name type="scientific">Rhodovulum iodosum</name>
    <dbReference type="NCBI Taxonomy" id="68291"/>
    <lineage>
        <taxon>Bacteria</taxon>
        <taxon>Pseudomonadati</taxon>
        <taxon>Pseudomonadota</taxon>
        <taxon>Alphaproteobacteria</taxon>
        <taxon>Rhodobacterales</taxon>
        <taxon>Paracoccaceae</taxon>
        <taxon>Rhodovulum</taxon>
    </lineage>
</organism>